<dbReference type="InterPro" id="IPR041698">
    <property type="entry name" value="Methyltransf_25"/>
</dbReference>
<evidence type="ECO:0000313" key="5">
    <source>
        <dbReference type="EMBL" id="VDB98010.1"/>
    </source>
</evidence>
<organism evidence="4 6">
    <name type="scientific">Oenococcus oeni</name>
    <name type="common">Leuconostoc oenos</name>
    <dbReference type="NCBI Taxonomy" id="1247"/>
    <lineage>
        <taxon>Bacteria</taxon>
        <taxon>Bacillati</taxon>
        <taxon>Bacillota</taxon>
        <taxon>Bacilli</taxon>
        <taxon>Lactobacillales</taxon>
        <taxon>Lactobacillaceae</taxon>
        <taxon>Oenococcus</taxon>
    </lineage>
</organism>
<protein>
    <submittedName>
        <fullName evidence="3 5">Methyltransferase</fullName>
        <ecNumber evidence="5">2.1.1.-</ecNumber>
    </submittedName>
    <submittedName>
        <fullName evidence="4">SAM-dependent methyltransferase</fullName>
    </submittedName>
</protein>
<evidence type="ECO:0000313" key="3">
    <source>
        <dbReference type="EMBL" id="MDV7714832.1"/>
    </source>
</evidence>
<dbReference type="EMBL" id="LR031358">
    <property type="protein sequence ID" value="VDB98010.1"/>
    <property type="molecule type" value="Genomic_DNA"/>
</dbReference>
<dbReference type="Pfam" id="PF13649">
    <property type="entry name" value="Methyltransf_25"/>
    <property type="match status" value="1"/>
</dbReference>
<name>A0A6N4A621_OENOE</name>
<dbReference type="Proteomes" id="UP001281024">
    <property type="component" value="Unassembled WGS sequence"/>
</dbReference>
<dbReference type="Gene3D" id="3.40.50.150">
    <property type="entry name" value="Vaccinia Virus protein VP39"/>
    <property type="match status" value="1"/>
</dbReference>
<accession>A0A6N4A621</accession>
<dbReference type="EMBL" id="WERV01000002">
    <property type="protein sequence ID" value="MDV7714832.1"/>
    <property type="molecule type" value="Genomic_DNA"/>
</dbReference>
<sequence>MNPNYSIFAELYDELFDPNMYLSWKGFVQDNSRNNRILDLAGGSGKLAVLLTKSGYQVSILDLSSQMLSLAKQRAENNNFSFDLFQANMAQNWHLNKRFPLISCFADSLNYLSNIGETKRTFFEVFNHLEKNGKFLFDVITPYQVNVVYRNYMYNNDDDPEKIFMWTSFPGDIKNSVDHDLKFFVYQEGIDAFKMVREVHHEQTYPPEKYLSLLKEIGFRNIHLTSDFGRGKITRDTTRAFFVAEK</sequence>
<dbReference type="EC" id="2.1.1.-" evidence="5"/>
<dbReference type="CDD" id="cd02440">
    <property type="entry name" value="AdoMet_MTases"/>
    <property type="match status" value="1"/>
</dbReference>
<reference evidence="5 7" key="2">
    <citation type="submission" date="2018-08" db="EMBL/GenBank/DDBJ databases">
        <authorList>
            <person name="Lorentzen P. G. S. M."/>
        </authorList>
    </citation>
    <scope>NUCLEOTIDE SEQUENCE [LARGE SCALE GENOMIC DNA]</scope>
    <source>
        <strain evidence="5 7">CRBO_1381</strain>
    </source>
</reference>
<keyword evidence="1 4" id="KW-0808">Transferase</keyword>
<dbReference type="EMBL" id="MLOK01000036">
    <property type="protein sequence ID" value="OIM21407.1"/>
    <property type="molecule type" value="Genomic_DNA"/>
</dbReference>
<evidence type="ECO:0000313" key="4">
    <source>
        <dbReference type="EMBL" id="OIM21407.1"/>
    </source>
</evidence>
<dbReference type="PANTHER" id="PTHR43861">
    <property type="entry name" value="TRANS-ACONITATE 2-METHYLTRANSFERASE-RELATED"/>
    <property type="match status" value="1"/>
</dbReference>
<dbReference type="Proteomes" id="UP000181728">
    <property type="component" value="Unassembled WGS sequence"/>
</dbReference>
<evidence type="ECO:0000313" key="6">
    <source>
        <dbReference type="Proteomes" id="UP000181728"/>
    </source>
</evidence>
<dbReference type="SUPFAM" id="SSF53335">
    <property type="entry name" value="S-adenosyl-L-methionine-dependent methyltransferases"/>
    <property type="match status" value="1"/>
</dbReference>
<proteinExistence type="predicted"/>
<dbReference type="RefSeq" id="WP_071419148.1">
    <property type="nucleotide sequence ID" value="NZ_CP014324.1"/>
</dbReference>
<reference evidence="4 6" key="1">
    <citation type="journal article" date="2016" name="BMC Genomics">
        <title>Consensus pan-genome assembly of the specialised wine bacterium Oenococcus oeni.</title>
        <authorList>
            <person name="Sternes P.R."/>
            <person name="Borneman A.R."/>
        </authorList>
    </citation>
    <scope>NUCLEOTIDE SEQUENCE [LARGE SCALE GENOMIC DNA]</scope>
    <source>
        <strain evidence="4 6">AWRIB661</strain>
    </source>
</reference>
<dbReference type="AlphaFoldDB" id="A0A6N4A621"/>
<gene>
    <name evidence="4" type="ORF">ATX59_04330</name>
    <name evidence="3" type="ORF">GA838_03455</name>
    <name evidence="5" type="ORF">OENI_0879</name>
</gene>
<dbReference type="Gene3D" id="2.20.25.110">
    <property type="entry name" value="S-adenosyl-L-methionine-dependent methyltransferases"/>
    <property type="match status" value="1"/>
</dbReference>
<feature type="domain" description="Methyltransferase" evidence="2">
    <location>
        <begin position="37"/>
        <end position="133"/>
    </location>
</feature>
<dbReference type="GO" id="GO:0008168">
    <property type="term" value="F:methyltransferase activity"/>
    <property type="evidence" value="ECO:0007669"/>
    <property type="project" value="UniProtKB-KW"/>
</dbReference>
<dbReference type="InterPro" id="IPR029063">
    <property type="entry name" value="SAM-dependent_MTases_sf"/>
</dbReference>
<dbReference type="GO" id="GO:0032259">
    <property type="term" value="P:methylation"/>
    <property type="evidence" value="ECO:0007669"/>
    <property type="project" value="UniProtKB-KW"/>
</dbReference>
<evidence type="ECO:0000259" key="2">
    <source>
        <dbReference type="Pfam" id="PF13649"/>
    </source>
</evidence>
<evidence type="ECO:0000313" key="7">
    <source>
        <dbReference type="Proteomes" id="UP000294726"/>
    </source>
</evidence>
<dbReference type="Proteomes" id="UP000294726">
    <property type="component" value="Chromosome"/>
</dbReference>
<keyword evidence="4" id="KW-0489">Methyltransferase</keyword>
<evidence type="ECO:0000256" key="1">
    <source>
        <dbReference type="ARBA" id="ARBA00022679"/>
    </source>
</evidence>
<reference evidence="3" key="3">
    <citation type="submission" date="2019-10" db="EMBL/GenBank/DDBJ databases">
        <title>Malate fermentation in French cider.</title>
        <authorList>
            <person name="Cousin F.J."/>
            <person name="Medina Fernandez S."/>
            <person name="Misery B."/>
            <person name="Laplace J.-M."/>
            <person name="Cretenet M."/>
        </authorList>
    </citation>
    <scope>NUCLEOTIDE SEQUENCE</scope>
    <source>
        <strain evidence="3">UCMA15129</strain>
    </source>
</reference>